<comment type="subcellular location">
    <subcellularLocation>
        <location evidence="1">Cell membrane</location>
        <topology evidence="1">Multi-pass membrane protein</topology>
    </subcellularLocation>
</comment>
<evidence type="ECO:0000256" key="9">
    <source>
        <dbReference type="SAM" id="MobiDB-lite"/>
    </source>
</evidence>
<evidence type="ECO:0000256" key="3">
    <source>
        <dbReference type="ARBA" id="ARBA00022692"/>
    </source>
</evidence>
<evidence type="ECO:0000256" key="2">
    <source>
        <dbReference type="ARBA" id="ARBA00022475"/>
    </source>
</evidence>
<feature type="domain" description="G-protein coupled receptors family 1 profile" evidence="11">
    <location>
        <begin position="70"/>
        <end position="259"/>
    </location>
</feature>
<evidence type="ECO:0000256" key="10">
    <source>
        <dbReference type="SAM" id="Phobius"/>
    </source>
</evidence>
<keyword evidence="7" id="KW-0675">Receptor</keyword>
<dbReference type="PRINTS" id="PR00237">
    <property type="entry name" value="GPCRRHODOPSN"/>
</dbReference>
<dbReference type="Proteomes" id="UP000694871">
    <property type="component" value="Unplaced"/>
</dbReference>
<name>A0ABM1KUA2_GEKJA</name>
<evidence type="ECO:0000256" key="1">
    <source>
        <dbReference type="ARBA" id="ARBA00004651"/>
    </source>
</evidence>
<proteinExistence type="predicted"/>
<feature type="transmembrane region" description="Helical" evidence="10">
    <location>
        <begin position="51"/>
        <end position="74"/>
    </location>
</feature>
<keyword evidence="6 10" id="KW-0472">Membrane</keyword>
<keyword evidence="3 10" id="KW-0812">Transmembrane</keyword>
<dbReference type="InterPro" id="IPR000276">
    <property type="entry name" value="GPCR_Rhodpsn"/>
</dbReference>
<dbReference type="RefSeq" id="XP_015277289.1">
    <property type="nucleotide sequence ID" value="XM_015421803.1"/>
</dbReference>
<evidence type="ECO:0000259" key="11">
    <source>
        <dbReference type="PROSITE" id="PS50262"/>
    </source>
</evidence>
<gene>
    <name evidence="13" type="primary">P2RY11</name>
</gene>
<organism evidence="12 13">
    <name type="scientific">Gekko japonicus</name>
    <name type="common">Schlegel's Japanese gecko</name>
    <dbReference type="NCBI Taxonomy" id="146911"/>
    <lineage>
        <taxon>Eukaryota</taxon>
        <taxon>Metazoa</taxon>
        <taxon>Chordata</taxon>
        <taxon>Craniata</taxon>
        <taxon>Vertebrata</taxon>
        <taxon>Euteleostomi</taxon>
        <taxon>Lepidosauria</taxon>
        <taxon>Squamata</taxon>
        <taxon>Bifurcata</taxon>
        <taxon>Gekkota</taxon>
        <taxon>Gekkonidae</taxon>
        <taxon>Gekkoninae</taxon>
        <taxon>Gekko</taxon>
    </lineage>
</organism>
<dbReference type="Gene3D" id="1.20.1070.10">
    <property type="entry name" value="Rhodopsin 7-helix transmembrane proteins"/>
    <property type="match status" value="2"/>
</dbReference>
<keyword evidence="2" id="KW-1003">Cell membrane</keyword>
<dbReference type="Pfam" id="PF00001">
    <property type="entry name" value="7tm_1"/>
    <property type="match status" value="2"/>
</dbReference>
<dbReference type="PANTHER" id="PTHR24231">
    <property type="entry name" value="PURINOCEPTOR-RELATED G-PROTEIN COUPLED RECEPTOR"/>
    <property type="match status" value="1"/>
</dbReference>
<protein>
    <submittedName>
        <fullName evidence="13">P2Y purinoceptor 11</fullName>
    </submittedName>
</protein>
<feature type="transmembrane region" description="Helical" evidence="10">
    <location>
        <begin position="156"/>
        <end position="182"/>
    </location>
</feature>
<dbReference type="PANTHER" id="PTHR24231:SF46">
    <property type="entry name" value="P2Y PURINOCEPTOR 11"/>
    <property type="match status" value="1"/>
</dbReference>
<keyword evidence="12" id="KW-1185">Reference proteome</keyword>
<sequence length="302" mass="34195">MAGSCQKDFDKFQERLWPILALQFVLAVAGNGFAIYRFLARGRSSWHTGIVYAFNLAVSDLLYAFSLLPLAIYYYPEKDWRYGLTFCKLDRFLFFYGRLEPRHAKLLSVGVWSLVAAISAPVLSFSTTERKNGTNQTECLGSAAADQLGQYRPYSLFLLAFGCMLPFLLTVSSCGAILYTVLRNQNITAAEKRKVKALVGAVVALYALSYLPFHMLRNLNLWTRMEKKVDCGASHVIYTLYQLSKIVVHFHICIHPLLYASLADNLQGYCCRAFRRRKEGGENDVPLRPRDQDTPGEPQNQS</sequence>
<keyword evidence="4 10" id="KW-1133">Transmembrane helix</keyword>
<keyword evidence="8" id="KW-0807">Transducer</keyword>
<evidence type="ECO:0000256" key="7">
    <source>
        <dbReference type="ARBA" id="ARBA00023170"/>
    </source>
</evidence>
<feature type="transmembrane region" description="Helical" evidence="10">
    <location>
        <begin position="16"/>
        <end position="39"/>
    </location>
</feature>
<keyword evidence="5" id="KW-0297">G-protein coupled receptor</keyword>
<feature type="transmembrane region" description="Helical" evidence="10">
    <location>
        <begin position="194"/>
        <end position="213"/>
    </location>
</feature>
<dbReference type="InterPro" id="IPR017452">
    <property type="entry name" value="GPCR_Rhodpsn_7TM"/>
</dbReference>
<feature type="compositionally biased region" description="Basic and acidic residues" evidence="9">
    <location>
        <begin position="280"/>
        <end position="293"/>
    </location>
</feature>
<evidence type="ECO:0000256" key="8">
    <source>
        <dbReference type="ARBA" id="ARBA00023224"/>
    </source>
</evidence>
<feature type="region of interest" description="Disordered" evidence="9">
    <location>
        <begin position="280"/>
        <end position="302"/>
    </location>
</feature>
<evidence type="ECO:0000313" key="13">
    <source>
        <dbReference type="RefSeq" id="XP_015277289.1"/>
    </source>
</evidence>
<evidence type="ECO:0000256" key="6">
    <source>
        <dbReference type="ARBA" id="ARBA00023136"/>
    </source>
</evidence>
<evidence type="ECO:0000313" key="12">
    <source>
        <dbReference type="Proteomes" id="UP000694871"/>
    </source>
</evidence>
<reference evidence="13" key="1">
    <citation type="submission" date="2025-08" db="UniProtKB">
        <authorList>
            <consortium name="RefSeq"/>
        </authorList>
    </citation>
    <scope>IDENTIFICATION</scope>
</reference>
<accession>A0ABM1KUA2</accession>
<evidence type="ECO:0000256" key="5">
    <source>
        <dbReference type="ARBA" id="ARBA00023040"/>
    </source>
</evidence>
<evidence type="ECO:0000256" key="4">
    <source>
        <dbReference type="ARBA" id="ARBA00022989"/>
    </source>
</evidence>
<dbReference type="GeneID" id="107119335"/>
<dbReference type="SUPFAM" id="SSF81321">
    <property type="entry name" value="Family A G protein-coupled receptor-like"/>
    <property type="match status" value="1"/>
</dbReference>
<feature type="transmembrane region" description="Helical" evidence="10">
    <location>
        <begin position="106"/>
        <end position="125"/>
    </location>
</feature>
<dbReference type="PROSITE" id="PS50262">
    <property type="entry name" value="G_PROTEIN_RECEP_F1_2"/>
    <property type="match status" value="1"/>
</dbReference>